<reference evidence="2" key="1">
    <citation type="journal article" date="2023" name="G3 (Bethesda)">
        <title>A reference genome for the long-term kleptoplast-retaining sea slug Elysia crispata morphotype clarki.</title>
        <authorList>
            <person name="Eastman K.E."/>
            <person name="Pendleton A.L."/>
            <person name="Shaikh M.A."/>
            <person name="Suttiyut T."/>
            <person name="Ogas R."/>
            <person name="Tomko P."/>
            <person name="Gavelis G."/>
            <person name="Widhalm J.R."/>
            <person name="Wisecaver J.H."/>
        </authorList>
    </citation>
    <scope>NUCLEOTIDE SEQUENCE</scope>
    <source>
        <strain evidence="2">ECLA1</strain>
    </source>
</reference>
<organism evidence="2 3">
    <name type="scientific">Elysia crispata</name>
    <name type="common">lettuce slug</name>
    <dbReference type="NCBI Taxonomy" id="231223"/>
    <lineage>
        <taxon>Eukaryota</taxon>
        <taxon>Metazoa</taxon>
        <taxon>Spiralia</taxon>
        <taxon>Lophotrochozoa</taxon>
        <taxon>Mollusca</taxon>
        <taxon>Gastropoda</taxon>
        <taxon>Heterobranchia</taxon>
        <taxon>Euthyneura</taxon>
        <taxon>Panpulmonata</taxon>
        <taxon>Sacoglossa</taxon>
        <taxon>Placobranchoidea</taxon>
        <taxon>Plakobranchidae</taxon>
        <taxon>Elysia</taxon>
    </lineage>
</organism>
<accession>A0AAE0XME0</accession>
<evidence type="ECO:0000313" key="2">
    <source>
        <dbReference type="EMBL" id="KAK3696628.1"/>
    </source>
</evidence>
<protein>
    <submittedName>
        <fullName evidence="2">Uncharacterized protein</fullName>
    </submittedName>
</protein>
<feature type="region of interest" description="Disordered" evidence="1">
    <location>
        <begin position="46"/>
        <end position="77"/>
    </location>
</feature>
<feature type="non-terminal residue" evidence="2">
    <location>
        <position position="1"/>
    </location>
</feature>
<evidence type="ECO:0000313" key="3">
    <source>
        <dbReference type="Proteomes" id="UP001283361"/>
    </source>
</evidence>
<name>A0AAE0XME0_9GAST</name>
<dbReference type="AlphaFoldDB" id="A0AAE0XME0"/>
<gene>
    <name evidence="2" type="ORF">RRG08_057594</name>
</gene>
<proteinExistence type="predicted"/>
<evidence type="ECO:0000256" key="1">
    <source>
        <dbReference type="SAM" id="MobiDB-lite"/>
    </source>
</evidence>
<dbReference type="Proteomes" id="UP001283361">
    <property type="component" value="Unassembled WGS sequence"/>
</dbReference>
<feature type="compositionally biased region" description="Acidic residues" evidence="1">
    <location>
        <begin position="53"/>
        <end position="70"/>
    </location>
</feature>
<comment type="caution">
    <text evidence="2">The sequence shown here is derived from an EMBL/GenBank/DDBJ whole genome shotgun (WGS) entry which is preliminary data.</text>
</comment>
<sequence length="77" mass="8576">MGGSVYCRSRLSPPIYCLGNLTKMLEVCSAEMYNLVKSNINSSNNYHASLVDGDGEETKDEDEEGEEEEEKAYVSDM</sequence>
<keyword evidence="3" id="KW-1185">Reference proteome</keyword>
<dbReference type="EMBL" id="JAWDGP010008035">
    <property type="protein sequence ID" value="KAK3696628.1"/>
    <property type="molecule type" value="Genomic_DNA"/>
</dbReference>